<organism evidence="5 6">
    <name type="scientific">Burkholderia pseudomultivorans</name>
    <dbReference type="NCBI Taxonomy" id="1207504"/>
    <lineage>
        <taxon>Bacteria</taxon>
        <taxon>Pseudomonadati</taxon>
        <taxon>Pseudomonadota</taxon>
        <taxon>Betaproteobacteria</taxon>
        <taxon>Burkholderiales</taxon>
        <taxon>Burkholderiaceae</taxon>
        <taxon>Burkholderia</taxon>
        <taxon>Burkholderia cepacia complex</taxon>
    </lineage>
</organism>
<sequence length="301" mass="33651">MRNRLAMTVSDLLALLHVRPLGDDRFVGHSPVDGARRVYGGQLLAQSIMAMGQTVRDTHRLHSMQGYFLQPGDVAQPLAFSVEPLREGRNFSTRAVRVTQQDRAIFHGAASFQIVEGDHTRADPMPAVPGPERMQAEDAFYAGERERLDAPRSHVLLIMDLFERRSDGWRPWVDPGTRPPVNGIWSRLRAPCGSDPLLCHALLAYVCDLDLMSTAMRPRGHGAMERHAKSASLDHAMWFHAPVRPDQWFYYDLRGPCATNNRGLGAGALYQGGRLVATVMQEGLMRINEDGRHADQLRQGK</sequence>
<evidence type="ECO:0000259" key="4">
    <source>
        <dbReference type="Pfam" id="PF13622"/>
    </source>
</evidence>
<evidence type="ECO:0000256" key="2">
    <source>
        <dbReference type="ARBA" id="ARBA00022801"/>
    </source>
</evidence>
<accession>A0A132EJX2</accession>
<dbReference type="PANTHER" id="PTHR11066">
    <property type="entry name" value="ACYL-COA THIOESTERASE"/>
    <property type="match status" value="1"/>
</dbReference>
<dbReference type="GO" id="GO:0047617">
    <property type="term" value="F:fatty acyl-CoA hydrolase activity"/>
    <property type="evidence" value="ECO:0007669"/>
    <property type="project" value="InterPro"/>
</dbReference>
<feature type="domain" description="Acyl-CoA thioesterase 2 C-terminal" evidence="3">
    <location>
        <begin position="176"/>
        <end position="284"/>
    </location>
</feature>
<dbReference type="CDD" id="cd03445">
    <property type="entry name" value="Thioesterase_II_repeat2"/>
    <property type="match status" value="1"/>
</dbReference>
<dbReference type="GO" id="GO:0009062">
    <property type="term" value="P:fatty acid catabolic process"/>
    <property type="evidence" value="ECO:0007669"/>
    <property type="project" value="TreeGrafter"/>
</dbReference>
<evidence type="ECO:0000256" key="1">
    <source>
        <dbReference type="ARBA" id="ARBA00006538"/>
    </source>
</evidence>
<dbReference type="InterPro" id="IPR025652">
    <property type="entry name" value="TesB_C"/>
</dbReference>
<dbReference type="Gene3D" id="2.40.160.210">
    <property type="entry name" value="Acyl-CoA thioesterase, double hotdog domain"/>
    <property type="match status" value="1"/>
</dbReference>
<dbReference type="OrthoDB" id="9781019at2"/>
<dbReference type="AlphaFoldDB" id="A0A132EJX2"/>
<dbReference type="GO" id="GO:0006637">
    <property type="term" value="P:acyl-CoA metabolic process"/>
    <property type="evidence" value="ECO:0007669"/>
    <property type="project" value="InterPro"/>
</dbReference>
<comment type="similarity">
    <text evidence="1">Belongs to the C/M/P thioester hydrolase family.</text>
</comment>
<reference evidence="5 6" key="1">
    <citation type="submission" date="2015-11" db="EMBL/GenBank/DDBJ databases">
        <title>Expanding the genomic diversity of Burkholderia species for the development of highly accurate diagnostics.</title>
        <authorList>
            <person name="Sahl J."/>
            <person name="Keim P."/>
            <person name="Wagner D."/>
        </authorList>
    </citation>
    <scope>NUCLEOTIDE SEQUENCE [LARGE SCALE GENOMIC DNA]</scope>
    <source>
        <strain evidence="5 6">MSMB368WGS</strain>
    </source>
</reference>
<dbReference type="EMBL" id="LPJR01000025">
    <property type="protein sequence ID" value="KWF30831.1"/>
    <property type="molecule type" value="Genomic_DNA"/>
</dbReference>
<dbReference type="SUPFAM" id="SSF54637">
    <property type="entry name" value="Thioesterase/thiol ester dehydrase-isomerase"/>
    <property type="match status" value="2"/>
</dbReference>
<evidence type="ECO:0000259" key="3">
    <source>
        <dbReference type="Pfam" id="PF02551"/>
    </source>
</evidence>
<dbReference type="Pfam" id="PF02551">
    <property type="entry name" value="Acyl_CoA_thio"/>
    <property type="match status" value="1"/>
</dbReference>
<protein>
    <submittedName>
        <fullName evidence="5">Acyl-CoA thioesterase II</fullName>
    </submittedName>
</protein>
<evidence type="ECO:0000313" key="5">
    <source>
        <dbReference type="EMBL" id="KWF30831.1"/>
    </source>
</evidence>
<dbReference type="InterPro" id="IPR042171">
    <property type="entry name" value="Acyl-CoA_hotdog"/>
</dbReference>
<dbReference type="InterPro" id="IPR029069">
    <property type="entry name" value="HotDog_dom_sf"/>
</dbReference>
<feature type="domain" description="Acyl-CoA thioesterase-like N-terminal HotDog" evidence="4">
    <location>
        <begin position="34"/>
        <end position="113"/>
    </location>
</feature>
<evidence type="ECO:0000313" key="6">
    <source>
        <dbReference type="Proteomes" id="UP000062912"/>
    </source>
</evidence>
<dbReference type="Pfam" id="PF13622">
    <property type="entry name" value="4HBT_3"/>
    <property type="match status" value="1"/>
</dbReference>
<keyword evidence="2" id="KW-0378">Hydrolase</keyword>
<dbReference type="Proteomes" id="UP000062912">
    <property type="component" value="Unassembled WGS sequence"/>
</dbReference>
<dbReference type="InterPro" id="IPR049449">
    <property type="entry name" value="TesB_ACOT8-like_N"/>
</dbReference>
<dbReference type="CDD" id="cd03444">
    <property type="entry name" value="Thioesterase_II_repeat1"/>
    <property type="match status" value="1"/>
</dbReference>
<comment type="caution">
    <text evidence="5">The sequence shown here is derived from an EMBL/GenBank/DDBJ whole genome shotgun (WGS) entry which is preliminary data.</text>
</comment>
<gene>
    <name evidence="5" type="ORF">WT56_12510</name>
</gene>
<name>A0A132EJX2_9BURK</name>
<proteinExistence type="inferred from homology"/>
<dbReference type="PANTHER" id="PTHR11066:SF34">
    <property type="entry name" value="ACYL-COENZYME A THIOESTERASE 8"/>
    <property type="match status" value="1"/>
</dbReference>
<dbReference type="InterPro" id="IPR003703">
    <property type="entry name" value="Acyl_CoA_thio"/>
</dbReference>